<protein>
    <submittedName>
        <fullName evidence="1">Uncharacterized protein</fullName>
    </submittedName>
</protein>
<sequence length="186" mass="20690">MQDVYYKQKELILTAERLLPATIAFDFDIQLPYEPLVAAFTRLDLVCDLAKKVIKQMPKLLEQDRKQALRCKHEKATQSTASPGKTNIRILQSCVSDGCLASRPLSQGAGANNDRDGKPLAGGGSTFLGKKIYHVKRVIVLQAVLLRIVKIDANQIREALKRRKCDGSANKKLMEAVEPEIEVKFG</sequence>
<dbReference type="EMBL" id="JBCGBO010000003">
    <property type="protein sequence ID" value="KAK9216744.1"/>
    <property type="molecule type" value="Genomic_DNA"/>
</dbReference>
<dbReference type="AlphaFoldDB" id="A0AAP0MQX0"/>
<gene>
    <name evidence="1" type="ORF">WN944_008754</name>
</gene>
<proteinExistence type="predicted"/>
<dbReference type="Proteomes" id="UP001428341">
    <property type="component" value="Unassembled WGS sequence"/>
</dbReference>
<name>A0AAP0MQX0_9ROSI</name>
<comment type="caution">
    <text evidence="1">The sequence shown here is derived from an EMBL/GenBank/DDBJ whole genome shotgun (WGS) entry which is preliminary data.</text>
</comment>
<accession>A0AAP0MQX0</accession>
<keyword evidence="2" id="KW-1185">Reference proteome</keyword>
<reference evidence="1 2" key="1">
    <citation type="submission" date="2024-05" db="EMBL/GenBank/DDBJ databases">
        <title>Haplotype-resolved chromosome-level genome assembly of Huyou (Citrus changshanensis).</title>
        <authorList>
            <person name="Miao C."/>
            <person name="Chen W."/>
            <person name="Wu Y."/>
            <person name="Wang L."/>
            <person name="Zhao S."/>
            <person name="Grierson D."/>
            <person name="Xu C."/>
            <person name="Chen K."/>
        </authorList>
    </citation>
    <scope>NUCLEOTIDE SEQUENCE [LARGE SCALE GENOMIC DNA]</scope>
    <source>
        <strain evidence="1">01-14</strain>
        <tissue evidence="1">Leaf</tissue>
    </source>
</reference>
<evidence type="ECO:0000313" key="1">
    <source>
        <dbReference type="EMBL" id="KAK9216744.1"/>
    </source>
</evidence>
<evidence type="ECO:0000313" key="2">
    <source>
        <dbReference type="Proteomes" id="UP001428341"/>
    </source>
</evidence>
<organism evidence="1 2">
    <name type="scientific">Citrus x changshan-huyou</name>
    <dbReference type="NCBI Taxonomy" id="2935761"/>
    <lineage>
        <taxon>Eukaryota</taxon>
        <taxon>Viridiplantae</taxon>
        <taxon>Streptophyta</taxon>
        <taxon>Embryophyta</taxon>
        <taxon>Tracheophyta</taxon>
        <taxon>Spermatophyta</taxon>
        <taxon>Magnoliopsida</taxon>
        <taxon>eudicotyledons</taxon>
        <taxon>Gunneridae</taxon>
        <taxon>Pentapetalae</taxon>
        <taxon>rosids</taxon>
        <taxon>malvids</taxon>
        <taxon>Sapindales</taxon>
        <taxon>Rutaceae</taxon>
        <taxon>Aurantioideae</taxon>
        <taxon>Citrus</taxon>
    </lineage>
</organism>